<dbReference type="EMBL" id="CP024793">
    <property type="protein sequence ID" value="AUB44214.1"/>
    <property type="molecule type" value="Genomic_DNA"/>
</dbReference>
<dbReference type="AlphaFoldDB" id="A0A2K8T941"/>
<dbReference type="KEGG" id="nfl:COO91_10437"/>
<protein>
    <recommendedName>
        <fullName evidence="3">Actin-like protein N-terminal domain-containing protein</fullName>
    </recommendedName>
</protein>
<organism evidence="1 2">
    <name type="scientific">Nostoc flagelliforme CCNUN1</name>
    <dbReference type="NCBI Taxonomy" id="2038116"/>
    <lineage>
        <taxon>Bacteria</taxon>
        <taxon>Bacillati</taxon>
        <taxon>Cyanobacteriota</taxon>
        <taxon>Cyanophyceae</taxon>
        <taxon>Nostocales</taxon>
        <taxon>Nostocaceae</taxon>
        <taxon>Nostoc</taxon>
    </lineage>
</organism>
<keyword evidence="1" id="KW-0614">Plasmid</keyword>
<gene>
    <name evidence="1" type="ORF">COO91_10437</name>
</gene>
<reference evidence="1 2" key="1">
    <citation type="submission" date="2017-11" db="EMBL/GenBank/DDBJ databases">
        <title>Complete genome of a free-living desiccation-tolerant cyanobacterium and its photosynthetic adaptation to extreme terrestrial habitat.</title>
        <authorList>
            <person name="Shang J."/>
        </authorList>
    </citation>
    <scope>NUCLEOTIDE SEQUENCE [LARGE SCALE GENOMIC DNA]</scope>
    <source>
        <strain evidence="1 2">CCNUN1</strain>
        <plasmid evidence="2">pnfsy08</plasmid>
    </source>
</reference>
<accession>A0A2K8T941</accession>
<evidence type="ECO:0008006" key="3">
    <source>
        <dbReference type="Google" id="ProtNLM"/>
    </source>
</evidence>
<geneLocation type="plasmid" evidence="2">
    <name>pnfsy08</name>
</geneLocation>
<keyword evidence="2" id="KW-1185">Reference proteome</keyword>
<evidence type="ECO:0000313" key="1">
    <source>
        <dbReference type="EMBL" id="AUB44214.1"/>
    </source>
</evidence>
<dbReference type="Proteomes" id="UP000232003">
    <property type="component" value="Plasmid pNFSY08"/>
</dbReference>
<name>A0A2K8T941_9NOSO</name>
<evidence type="ECO:0000313" key="2">
    <source>
        <dbReference type="Proteomes" id="UP000232003"/>
    </source>
</evidence>
<sequence>MEKESSKQNKLVLTCDLGGSLSRAVAQVYPDAVPELIAMSPEVADVSKDSIKHLLVEAGVNDSAWVGLGEEYYALGTLARNNFAGTTPLRALKNKYALPKIAALLWQVCSRYKLKNPEVMIHLLLPSGETKNNSELSKQLTGFLKQGIKTPTGLLKAKLRNFYVLPEGSGVLSYRIEDLKQAAFNKSIGILMLGYRNSSFFNWDKGTRGTSDTNALGMSWMVQQFTERTSVGLSKDDLRLVKALFDGGNGQFDSLRSLSRKSTPFGIESDVQLFQEVLPTVRDEYCRALKRWLSEIGAVFDEILICGGTATFVRTQLLNYFQSEGISVIWNGGVQIPLSLDTHTLGERIADVWGSHISHIKLVDKKLGYERFQPLVIEPQTKPEPYEPLQETKPKPDPWKNYLPMMDGI</sequence>
<proteinExistence type="predicted"/>
<dbReference type="CDD" id="cd10227">
    <property type="entry name" value="ASKHA_NBD_ParM-like"/>
    <property type="match status" value="1"/>
</dbReference>
<dbReference type="Gene3D" id="3.30.420.40">
    <property type="match status" value="1"/>
</dbReference>
<dbReference type="RefSeq" id="WP_208766888.1">
    <property type="nucleotide sequence ID" value="NZ_CAWNNC010000009.1"/>
</dbReference>